<dbReference type="PANTHER" id="PTHR30344:SF1">
    <property type="entry name" value="6-PHOSPHOGLUCONOLACTONASE"/>
    <property type="match status" value="1"/>
</dbReference>
<dbReference type="SUPFAM" id="SSF54427">
    <property type="entry name" value="NTF2-like"/>
    <property type="match status" value="1"/>
</dbReference>
<dbReference type="InterPro" id="IPR050282">
    <property type="entry name" value="Cycloisomerase_2"/>
</dbReference>
<sequence length="501" mass="53525">MNNDPADNRVVAFSRDGQGRLTQVATYSTGGRGQGVDFDTQGGLALSDDMKYLYAVSPASDQITVFEVHGSCLKRVQIVYGGDQPLAITVKGRTAYVLDGSVASTGIFGFHVQDDGQLQPITNMTIPTSTPIGVPGTVLFAPDGKSVVVTNKVGSTLDYFSIDSAGNAHGPTTSPSSGQRPFAAWYTKAGKLLVVNSGLPIMMNSGVSTYNVEPSGMLAPITKIAKDKQTDGCWIVSTKDDKYAYTANFISGTISSFKLGYDGSATVLEDVAVNQGNNSNPVDLSMSRDGKYLYNLLRGTGAITGHAIQSDGSLKSIGIFGEGGALPAMFGVSVTQGGKLSRLLSSMDTDAATSTASWDDGAMEGTIQALLAARLRDHFDAAARGDFESLRQLYRDESATNFSFHGRRPHGPDTLMGMDDFLDELISQRMEFPNSRIEILDMTTTVDCERGIAKQMLNYQVLGQPEGVVKKAVGIWKWVLENGKWRVLSINTLPGLGDLTQ</sequence>
<dbReference type="InterPro" id="IPR011048">
    <property type="entry name" value="Haem_d1_sf"/>
</dbReference>
<name>A0ABR0EJV0_ZASCE</name>
<evidence type="ECO:0000313" key="3">
    <source>
        <dbReference type="Proteomes" id="UP001305779"/>
    </source>
</evidence>
<accession>A0ABR0EJV0</accession>
<keyword evidence="3" id="KW-1185">Reference proteome</keyword>
<dbReference type="Pfam" id="PF10282">
    <property type="entry name" value="Lactonase"/>
    <property type="match status" value="2"/>
</dbReference>
<dbReference type="EMBL" id="JAXOVC010000005">
    <property type="protein sequence ID" value="KAK4501498.1"/>
    <property type="molecule type" value="Genomic_DNA"/>
</dbReference>
<dbReference type="Gene3D" id="2.130.10.10">
    <property type="entry name" value="YVTN repeat-like/Quinoprotein amine dehydrogenase"/>
    <property type="match status" value="2"/>
</dbReference>
<evidence type="ECO:0000313" key="2">
    <source>
        <dbReference type="EMBL" id="KAK4501498.1"/>
    </source>
</evidence>
<dbReference type="InterPro" id="IPR015943">
    <property type="entry name" value="WD40/YVTN_repeat-like_dom_sf"/>
</dbReference>
<proteinExistence type="inferred from homology"/>
<reference evidence="2 3" key="1">
    <citation type="journal article" date="2023" name="G3 (Bethesda)">
        <title>A chromosome-level genome assembly of Zasmidium syzygii isolated from banana leaves.</title>
        <authorList>
            <person name="van Westerhoven A.C."/>
            <person name="Mehrabi R."/>
            <person name="Talebi R."/>
            <person name="Steentjes M.B.F."/>
            <person name="Corcolon B."/>
            <person name="Chong P.A."/>
            <person name="Kema G.H.J."/>
            <person name="Seidl M.F."/>
        </authorList>
    </citation>
    <scope>NUCLEOTIDE SEQUENCE [LARGE SCALE GENOMIC DNA]</scope>
    <source>
        <strain evidence="2 3">P124</strain>
    </source>
</reference>
<dbReference type="Proteomes" id="UP001305779">
    <property type="component" value="Unassembled WGS sequence"/>
</dbReference>
<gene>
    <name evidence="2" type="ORF">PRZ48_007307</name>
</gene>
<dbReference type="InterPro" id="IPR032710">
    <property type="entry name" value="NTF2-like_dom_sf"/>
</dbReference>
<dbReference type="SUPFAM" id="SSF51004">
    <property type="entry name" value="C-terminal (heme d1) domain of cytochrome cd1-nitrite reductase"/>
    <property type="match status" value="1"/>
</dbReference>
<dbReference type="InterPro" id="IPR019405">
    <property type="entry name" value="Lactonase_7-beta_prop"/>
</dbReference>
<comment type="caution">
    <text evidence="2">The sequence shown here is derived from an EMBL/GenBank/DDBJ whole genome shotgun (WGS) entry which is preliminary data.</text>
</comment>
<evidence type="ECO:0000256" key="1">
    <source>
        <dbReference type="ARBA" id="ARBA00005564"/>
    </source>
</evidence>
<dbReference type="PANTHER" id="PTHR30344">
    <property type="entry name" value="6-PHOSPHOGLUCONOLACTONASE-RELATED"/>
    <property type="match status" value="1"/>
</dbReference>
<organism evidence="2 3">
    <name type="scientific">Zasmidium cellare</name>
    <name type="common">Wine cellar mold</name>
    <name type="synonym">Racodium cellare</name>
    <dbReference type="NCBI Taxonomy" id="395010"/>
    <lineage>
        <taxon>Eukaryota</taxon>
        <taxon>Fungi</taxon>
        <taxon>Dikarya</taxon>
        <taxon>Ascomycota</taxon>
        <taxon>Pezizomycotina</taxon>
        <taxon>Dothideomycetes</taxon>
        <taxon>Dothideomycetidae</taxon>
        <taxon>Mycosphaerellales</taxon>
        <taxon>Mycosphaerellaceae</taxon>
        <taxon>Zasmidium</taxon>
    </lineage>
</organism>
<dbReference type="Gene3D" id="3.10.450.50">
    <property type="match status" value="1"/>
</dbReference>
<protein>
    <submittedName>
        <fullName evidence="2">Uncharacterized protein</fullName>
    </submittedName>
</protein>
<comment type="similarity">
    <text evidence="1">Belongs to the cycloisomerase 2 family.</text>
</comment>